<keyword evidence="1" id="KW-0493">Microtubule</keyword>
<feature type="coiled-coil region" evidence="8">
    <location>
        <begin position="835"/>
        <end position="904"/>
    </location>
</feature>
<proteinExistence type="inferred from homology"/>
<dbReference type="GO" id="GO:0007018">
    <property type="term" value="P:microtubule-based movement"/>
    <property type="evidence" value="ECO:0007669"/>
    <property type="project" value="InterPro"/>
</dbReference>
<feature type="binding site" evidence="7">
    <location>
        <begin position="237"/>
        <end position="244"/>
    </location>
    <ligand>
        <name>ATP</name>
        <dbReference type="ChEBI" id="CHEBI:30616"/>
    </ligand>
</feature>
<gene>
    <name evidence="11" type="ORF">RND81_09G179600</name>
</gene>
<dbReference type="Proteomes" id="UP001443914">
    <property type="component" value="Unassembled WGS sequence"/>
</dbReference>
<evidence type="ECO:0000259" key="10">
    <source>
        <dbReference type="PROSITE" id="PS50067"/>
    </source>
</evidence>
<protein>
    <recommendedName>
        <fullName evidence="10">Kinesin motor domain-containing protein</fullName>
    </recommendedName>
</protein>
<feature type="region of interest" description="Disordered" evidence="9">
    <location>
        <begin position="2726"/>
        <end position="2748"/>
    </location>
</feature>
<dbReference type="InterPro" id="IPR001752">
    <property type="entry name" value="Kinesin_motor_dom"/>
</dbReference>
<dbReference type="SMART" id="SM00129">
    <property type="entry name" value="KISc"/>
    <property type="match status" value="1"/>
</dbReference>
<dbReference type="PROSITE" id="PS00411">
    <property type="entry name" value="KINESIN_MOTOR_1"/>
    <property type="match status" value="1"/>
</dbReference>
<feature type="coiled-coil region" evidence="8">
    <location>
        <begin position="2602"/>
        <end position="2678"/>
    </location>
</feature>
<dbReference type="InterPro" id="IPR019821">
    <property type="entry name" value="Kinesin_motor_CS"/>
</dbReference>
<dbReference type="InterPro" id="IPR044986">
    <property type="entry name" value="KIF15/KIN-12"/>
</dbReference>
<feature type="coiled-coil region" evidence="8">
    <location>
        <begin position="2258"/>
        <end position="2285"/>
    </location>
</feature>
<feature type="domain" description="Kinesin motor" evidence="10">
    <location>
        <begin position="156"/>
        <end position="493"/>
    </location>
</feature>
<dbReference type="SUPFAM" id="SSF52540">
    <property type="entry name" value="P-loop containing nucleoside triphosphate hydrolases"/>
    <property type="match status" value="1"/>
</dbReference>
<evidence type="ECO:0000256" key="7">
    <source>
        <dbReference type="PROSITE-ProRule" id="PRU00283"/>
    </source>
</evidence>
<reference evidence="11" key="1">
    <citation type="submission" date="2024-03" db="EMBL/GenBank/DDBJ databases">
        <title>WGS assembly of Saponaria officinalis var. Norfolk2.</title>
        <authorList>
            <person name="Jenkins J."/>
            <person name="Shu S."/>
            <person name="Grimwood J."/>
            <person name="Barry K."/>
            <person name="Goodstein D."/>
            <person name="Schmutz J."/>
            <person name="Leebens-Mack J."/>
            <person name="Osbourn A."/>
        </authorList>
    </citation>
    <scope>NUCLEOTIDE SEQUENCE [LARGE SCALE GENOMIC DNA]</scope>
    <source>
        <strain evidence="11">JIC</strain>
    </source>
</reference>
<dbReference type="InterPro" id="IPR027417">
    <property type="entry name" value="P-loop_NTPase"/>
</dbReference>
<evidence type="ECO:0000256" key="1">
    <source>
        <dbReference type="ARBA" id="ARBA00022701"/>
    </source>
</evidence>
<feature type="compositionally biased region" description="Low complexity" evidence="9">
    <location>
        <begin position="88"/>
        <end position="98"/>
    </location>
</feature>
<dbReference type="GO" id="GO:0008017">
    <property type="term" value="F:microtubule binding"/>
    <property type="evidence" value="ECO:0007669"/>
    <property type="project" value="InterPro"/>
</dbReference>
<dbReference type="PRINTS" id="PR00380">
    <property type="entry name" value="KINESINHEAVY"/>
</dbReference>
<feature type="coiled-coil region" evidence="8">
    <location>
        <begin position="1548"/>
        <end position="1575"/>
    </location>
</feature>
<dbReference type="GO" id="GO:0005524">
    <property type="term" value="F:ATP binding"/>
    <property type="evidence" value="ECO:0007669"/>
    <property type="project" value="UniProtKB-UniRule"/>
</dbReference>
<dbReference type="FunFam" id="3.40.850.10:FF:000033">
    <property type="entry name" value="Kinesin-like protein KIN-12E"/>
    <property type="match status" value="1"/>
</dbReference>
<feature type="coiled-coil region" evidence="8">
    <location>
        <begin position="2321"/>
        <end position="2457"/>
    </location>
</feature>
<keyword evidence="2 7" id="KW-0547">Nucleotide-binding</keyword>
<dbReference type="Gene3D" id="3.40.850.10">
    <property type="entry name" value="Kinesin motor domain"/>
    <property type="match status" value="1"/>
</dbReference>
<evidence type="ECO:0000256" key="4">
    <source>
        <dbReference type="ARBA" id="ARBA00023054"/>
    </source>
</evidence>
<evidence type="ECO:0000313" key="12">
    <source>
        <dbReference type="Proteomes" id="UP001443914"/>
    </source>
</evidence>
<feature type="coiled-coil region" evidence="8">
    <location>
        <begin position="764"/>
        <end position="791"/>
    </location>
</feature>
<evidence type="ECO:0000256" key="9">
    <source>
        <dbReference type="SAM" id="MobiDB-lite"/>
    </source>
</evidence>
<sequence length="2748" mass="311734">MVRLKSSEMEEIENVPLNHNPNPNPNPVDSNSKAPSVSDSSCRPPLHAIPENPKVERTPVKIRSTPDRPGFSKNRFGFSTMPEFSGRTTMSTTTTTTTAIAYGDTPSKSVNKPPNPNPNPLYSSSRRPRPQPCVVNTLEVSHFDLKEDPSFWMDHNVQVIIRVRPLNANETCLYGYNRCVKQDSAHSITWIGQPETRFTFDHVACETVDQEMLFRMAGLPMVENCLSGYNSCMFAYGQTGSGKTHTMLGEMEDVEYTPSPHRGMTPRIFEFLFARIRAEEESRRDEKLKYSCKCSFLEIYNEQITDLLDPSSTNLLLREDVKKGVYVENLSEFEVHTVGDVLGLLIQGSSNRKVAATNMNRESSRSHCVFICIIESKWERDSVTNYRFARLNLVDLAGSERQKSSGAEGERLKEAANINKSLSTLGHVIMLLVDIAHGKPRHIPYRDSRLTFLLQDSLGGNSKTMIIANVSPSICCAAETLNTLKFAQRAKLIQNNAVVNEDSSGDVAVLQHQILLLKEELSALKHQNVSRALAFDPSTSIRSHENNEKDSRSGNDQLNSEDLLESEWQGGPRVLPKQIKSLEMMLTGALRREQMAETSMKQLEAKIEQLNRLVRQREEDTRCTKMMLKFREDKIHRMESLLGGVKPVDAYLLEENAALSEEIQMLQAKVDRNPEVTRFAVENIRLLEELRRFQDFYEEGERDLLMNEVSELRAQLIRVHDNSMQQHVVSNTTQDATNDRKEHDFFASKLTDTANELAECQTKLKSCLETNSKLSREIEELHVQLRNKDTEINRCHNILDSIKEVQVPPVASEASSRAVDENRTKRGDLATAEELVNLELELDILKIILKEEKQSRGKLEELASSLARDAQMAEQQVYCISKQHEDAEANLAEAKSVIHALESQQQLSFTEIEDLKNRNSHHMELLCKQERQISALKEQASKQEFTSCLKQSDCENSPLQEQLKRMQASLDKAKRLNMWYKSDHAYQRSNEEEMDEIRRQAEAETAEVIVCLQEELSVLQERVYESDLREKEAENKVLVLETELKKLHEDFDRLSYDNKVLCQSVQQKETQIKLMADDWELLSYEIEDALMEGHEALRSASNELDSASTSSRRGCISEQVGKMIRQISDKESLIAELNNCLEEANTKASDMEHMLMSLKGATIVLTEAHQQECCQKEKEILKLKSELHASISAKEELYMSEKSGVESSQALEVGVLGLQEAFTDFEKLCEKKLLALYHKLDKLEEHTKEAKCSCRQTKELLEYELEDSKAVAAQKAVEASSLLVRFEEVQETMEEADMMINGLMIANETMKHEIEDLKNINILRNCEIDRLVNEVRTLQSANDLKDQECINLEKQLVLDASESAAVIEELQRLVSATQEASEDAVMSINHDYGCVKSHLEDTLSLIHSSLEDIWSELVSKDCMHSVLYLCHIGMLSEAAEVKKSEDDLHEICESKLINDLREQNMKSKQEIEMHRLIMEGILTDFNSSLNQISSKEGATRELDLKLDSFKENLAVLQHQEEVLLETFNSLGSKLTVLEEELNQSNLSVAASLEEQETLQKSNAKLNEQAEVLSIELYAKDLALVVMASELQQLSQHNSDMVKHQQLCCTALDSMACEISSKEGATRELDLKLDSFNENLAVLQSQEEVLLETCNLLGSKLTVLEEELNQSNLSVAASLAEQEKMQKSNAKLNECQAEMLSIELYAKDLDLVFMASELQQLSQHNSDMVKHQQLCCTALDSTVSEISSKEGATRELDLKVDSFNENLAVLQRQEEVLLETCNLLGSKLTVLEEELNQSNLSVAASLAEQEKMQKSNAKLNECQAEVLSIELYAKDLSLVFMASELQQLSQHNSDMVKHQQLCCTAFDSIVCEISSKEAATRELDLKLNGFNENLASLQHEEEVLLETSNLLGSKLTVLEEELNQSNLSVTASLVEQEKLQKSNAKSNECQIEVLSMELCAKDLDLIYMASELQQLSQHNSDMVNQQQLCCTALESMVCEIFSQKIFADLGEQLLLEKEMEVECLQTTIQKAQDCESRVFVQLQALNTLSSKVAKCAYGVETIEVRSCRMLNQLEQNIMSISDQMFEDSCQNMKLVSTFLEELERVDCLAKEIVSQNQSLEEMLLRKDDVLNGLLFDLRLLQESAVNSKDQQDHIEKIEGILESTEYDLATKSRELHEAITFGKALEAEVKEQRDVISSTKMDLENANQTLKILSEENEVLKSHVNDIMAARSSAERQLCEKTNVIDSLEYELLEMGNTLAQMNDLVESLKSNLNDVNCEKDHLRQELFILEGKLETAQALAGESEAIAVESQQIAESRRIYAEEKEEEVQLLERSVQELDSTISVLENKVDVLKEDAERQRLQREELELELHAFKNQMQSVEFADSEIKRQVDDKTRNLQEALTLIKVLEKDLAQKDTEVAQCRAHISELSIHAEAQASEYKQKFKELESMLEQFRAEAASNHERNASCNKLEKNPSKARGSASPFKGKASSSPFKGRGSGSPFKCIGLGLVHQLKSEKDEENNADRLRIEELEALAANRQKEIFMLNARLAATESMTHDVIRDLLGVKLDMNNCANLLDKQRTPKIVDMVQLDSLESQDPELANLKKQLNEYFSERKGWLEELDRRQTELVAAEIALEKLREQEMFLSTENSVLKRELTNHKRQVIELEEEVEKLSGQQKLQQRIHHHAKIKEENNMLKIKNEELGSKVRQAEAYLKRVRKELANFRGNNGTGDRRTSHTSYLSAIDR</sequence>
<evidence type="ECO:0000256" key="8">
    <source>
        <dbReference type="SAM" id="Coils"/>
    </source>
</evidence>
<evidence type="ECO:0000256" key="5">
    <source>
        <dbReference type="ARBA" id="ARBA00023175"/>
    </source>
</evidence>
<feature type="compositionally biased region" description="Polar residues" evidence="9">
    <location>
        <begin position="2739"/>
        <end position="2748"/>
    </location>
</feature>
<accession>A0AAW1INL0</accession>
<organism evidence="11 12">
    <name type="scientific">Saponaria officinalis</name>
    <name type="common">Common soapwort</name>
    <name type="synonym">Lychnis saponaria</name>
    <dbReference type="NCBI Taxonomy" id="3572"/>
    <lineage>
        <taxon>Eukaryota</taxon>
        <taxon>Viridiplantae</taxon>
        <taxon>Streptophyta</taxon>
        <taxon>Embryophyta</taxon>
        <taxon>Tracheophyta</taxon>
        <taxon>Spermatophyta</taxon>
        <taxon>Magnoliopsida</taxon>
        <taxon>eudicotyledons</taxon>
        <taxon>Gunneridae</taxon>
        <taxon>Pentapetalae</taxon>
        <taxon>Caryophyllales</taxon>
        <taxon>Caryophyllaceae</taxon>
        <taxon>Caryophylleae</taxon>
        <taxon>Saponaria</taxon>
    </lineage>
</organism>
<feature type="coiled-coil region" evidence="8">
    <location>
        <begin position="1127"/>
        <end position="1154"/>
    </location>
</feature>
<feature type="coiled-coil region" evidence="8">
    <location>
        <begin position="2195"/>
        <end position="2222"/>
    </location>
</feature>
<keyword evidence="12" id="KW-1185">Reference proteome</keyword>
<comment type="caution">
    <text evidence="11">The sequence shown here is derived from an EMBL/GenBank/DDBJ whole genome shotgun (WGS) entry which is preliminary data.</text>
</comment>
<name>A0AAW1INL0_SAPOF</name>
<dbReference type="InterPro" id="IPR036961">
    <property type="entry name" value="Kinesin_motor_dom_sf"/>
</dbReference>
<feature type="coiled-coil region" evidence="8">
    <location>
        <begin position="987"/>
        <end position="1050"/>
    </location>
</feature>
<dbReference type="Pfam" id="PF00225">
    <property type="entry name" value="Kinesin"/>
    <property type="match status" value="1"/>
</dbReference>
<dbReference type="GO" id="GO:0003777">
    <property type="term" value="F:microtubule motor activity"/>
    <property type="evidence" value="ECO:0007669"/>
    <property type="project" value="InterPro"/>
</dbReference>
<evidence type="ECO:0000256" key="3">
    <source>
        <dbReference type="ARBA" id="ARBA00022840"/>
    </source>
</evidence>
<dbReference type="PANTHER" id="PTHR37739:SF8">
    <property type="entry name" value="KINESIN-LIKE PROTEIN KIN-12D"/>
    <property type="match status" value="1"/>
</dbReference>
<comment type="similarity">
    <text evidence="6">Belongs to the TRAFAC class myosin-kinesin ATPase superfamily. Kinesin family. KIN-12 subfamily.</text>
</comment>
<feature type="coiled-coil region" evidence="8">
    <location>
        <begin position="593"/>
        <end position="620"/>
    </location>
</feature>
<dbReference type="PROSITE" id="PS50067">
    <property type="entry name" value="KINESIN_MOTOR_2"/>
    <property type="match status" value="1"/>
</dbReference>
<dbReference type="GO" id="GO:0005874">
    <property type="term" value="C:microtubule"/>
    <property type="evidence" value="ECO:0007669"/>
    <property type="project" value="UniProtKB-KW"/>
</dbReference>
<dbReference type="PANTHER" id="PTHR37739">
    <property type="entry name" value="KINESIN-LIKE PROTEIN KIN-12D"/>
    <property type="match status" value="1"/>
</dbReference>
<feature type="region of interest" description="Disordered" evidence="9">
    <location>
        <begin position="2458"/>
        <end position="2498"/>
    </location>
</feature>
<evidence type="ECO:0000256" key="2">
    <source>
        <dbReference type="ARBA" id="ARBA00022741"/>
    </source>
</evidence>
<feature type="region of interest" description="Disordered" evidence="9">
    <location>
        <begin position="1"/>
        <end position="130"/>
    </location>
</feature>
<feature type="compositionally biased region" description="Basic and acidic residues" evidence="9">
    <location>
        <begin position="2460"/>
        <end position="2475"/>
    </location>
</feature>
<evidence type="ECO:0000256" key="6">
    <source>
        <dbReference type="ARBA" id="ARBA00034488"/>
    </source>
</evidence>
<evidence type="ECO:0000313" key="11">
    <source>
        <dbReference type="EMBL" id="KAK9691157.1"/>
    </source>
</evidence>
<keyword evidence="4 8" id="KW-0175">Coiled coil</keyword>
<dbReference type="EMBL" id="JBDFQZ010000009">
    <property type="protein sequence ID" value="KAK9691157.1"/>
    <property type="molecule type" value="Genomic_DNA"/>
</dbReference>
<feature type="compositionally biased region" description="Polar residues" evidence="9">
    <location>
        <begin position="28"/>
        <end position="41"/>
    </location>
</feature>
<keyword evidence="5 7" id="KW-0505">Motor protein</keyword>
<keyword evidence="3 7" id="KW-0067">ATP-binding</keyword>